<dbReference type="Pfam" id="PF00226">
    <property type="entry name" value="DnaJ"/>
    <property type="match status" value="1"/>
</dbReference>
<organism evidence="5 6">
    <name type="scientific">Tumidithrix elongata BACA0141</name>
    <dbReference type="NCBI Taxonomy" id="2716417"/>
    <lineage>
        <taxon>Bacteria</taxon>
        <taxon>Bacillati</taxon>
        <taxon>Cyanobacteriota</taxon>
        <taxon>Cyanophyceae</taxon>
        <taxon>Pseudanabaenales</taxon>
        <taxon>Pseudanabaenaceae</taxon>
        <taxon>Tumidithrix</taxon>
        <taxon>Tumidithrix elongata</taxon>
    </lineage>
</organism>
<keyword evidence="6" id="KW-1185">Reference proteome</keyword>
<dbReference type="InterPro" id="IPR001623">
    <property type="entry name" value="DnaJ_domain"/>
</dbReference>
<keyword evidence="3" id="KW-0812">Transmembrane</keyword>
<dbReference type="SUPFAM" id="SSF46565">
    <property type="entry name" value="Chaperone J-domain"/>
    <property type="match status" value="1"/>
</dbReference>
<feature type="transmembrane region" description="Helical" evidence="3">
    <location>
        <begin position="123"/>
        <end position="146"/>
    </location>
</feature>
<dbReference type="CDD" id="cd06257">
    <property type="entry name" value="DnaJ"/>
    <property type="match status" value="1"/>
</dbReference>
<keyword evidence="3" id="KW-1133">Transmembrane helix</keyword>
<evidence type="ECO:0000256" key="1">
    <source>
        <dbReference type="ARBA" id="ARBA00023186"/>
    </source>
</evidence>
<feature type="region of interest" description="Disordered" evidence="2">
    <location>
        <begin position="94"/>
        <end position="113"/>
    </location>
</feature>
<evidence type="ECO:0000313" key="6">
    <source>
        <dbReference type="Proteomes" id="UP001333818"/>
    </source>
</evidence>
<comment type="caution">
    <text evidence="5">The sequence shown here is derived from an EMBL/GenBank/DDBJ whole genome shotgun (WGS) entry which is preliminary data.</text>
</comment>
<evidence type="ECO:0000313" key="5">
    <source>
        <dbReference type="EMBL" id="MEE3719075.1"/>
    </source>
</evidence>
<dbReference type="PROSITE" id="PS00636">
    <property type="entry name" value="DNAJ_1"/>
    <property type="match status" value="1"/>
</dbReference>
<dbReference type="EMBL" id="JAZBJZ010000110">
    <property type="protein sequence ID" value="MEE3719075.1"/>
    <property type="molecule type" value="Genomic_DNA"/>
</dbReference>
<dbReference type="InterPro" id="IPR051938">
    <property type="entry name" value="Apopto_cytoskel_mod"/>
</dbReference>
<gene>
    <name evidence="5" type="ORF">V2H45_20225</name>
</gene>
<dbReference type="PROSITE" id="PS50076">
    <property type="entry name" value="DNAJ_2"/>
    <property type="match status" value="1"/>
</dbReference>
<dbReference type="PANTHER" id="PTHR44145:SF3">
    <property type="entry name" value="DNAJ HOMOLOG SUBFAMILY A MEMBER 3, MITOCHONDRIAL"/>
    <property type="match status" value="1"/>
</dbReference>
<dbReference type="PANTHER" id="PTHR44145">
    <property type="entry name" value="DNAJ HOMOLOG SUBFAMILY A MEMBER 3, MITOCHONDRIAL"/>
    <property type="match status" value="1"/>
</dbReference>
<keyword evidence="3" id="KW-0472">Membrane</keyword>
<evidence type="ECO:0000256" key="3">
    <source>
        <dbReference type="SAM" id="Phobius"/>
    </source>
</evidence>
<sequence>MQSAPKQAKTYYAILGLTPWASAVQIRQAYRDLSKLYHPDTTQLSKEIAIEQFRQINEAYATLSNPERRNTYDQMIRFSKLNYVNQTNVWDTANTGNLGQKNHHPLQEDDGLPSERPLSGGELFVLFLIAVTFIVCVLLVLLVGWLRGDALLPEILSTTLHFLPFA</sequence>
<accession>A0AAW9PVQ3</accession>
<dbReference type="PRINTS" id="PR00625">
    <property type="entry name" value="JDOMAIN"/>
</dbReference>
<name>A0AAW9PVQ3_9CYAN</name>
<dbReference type="InterPro" id="IPR036869">
    <property type="entry name" value="J_dom_sf"/>
</dbReference>
<dbReference type="SMART" id="SM00271">
    <property type="entry name" value="DnaJ"/>
    <property type="match status" value="1"/>
</dbReference>
<dbReference type="Gene3D" id="1.10.287.110">
    <property type="entry name" value="DnaJ domain"/>
    <property type="match status" value="1"/>
</dbReference>
<dbReference type="AlphaFoldDB" id="A0AAW9PVQ3"/>
<dbReference type="InterPro" id="IPR018253">
    <property type="entry name" value="DnaJ_domain_CS"/>
</dbReference>
<evidence type="ECO:0000259" key="4">
    <source>
        <dbReference type="PROSITE" id="PS50076"/>
    </source>
</evidence>
<dbReference type="Proteomes" id="UP001333818">
    <property type="component" value="Unassembled WGS sequence"/>
</dbReference>
<keyword evidence="1" id="KW-0143">Chaperone</keyword>
<dbReference type="RefSeq" id="WP_330485511.1">
    <property type="nucleotide sequence ID" value="NZ_JAZBJZ010000110.1"/>
</dbReference>
<proteinExistence type="predicted"/>
<protein>
    <submittedName>
        <fullName evidence="5">J domain-containing protein</fullName>
    </submittedName>
</protein>
<evidence type="ECO:0000256" key="2">
    <source>
        <dbReference type="SAM" id="MobiDB-lite"/>
    </source>
</evidence>
<feature type="domain" description="J" evidence="4">
    <location>
        <begin position="10"/>
        <end position="76"/>
    </location>
</feature>
<reference evidence="5" key="1">
    <citation type="submission" date="2024-01" db="EMBL/GenBank/DDBJ databases">
        <title>Bank of Algae and Cyanobacteria of the Azores (BACA) strain genomes.</title>
        <authorList>
            <person name="Luz R."/>
            <person name="Cordeiro R."/>
            <person name="Fonseca A."/>
            <person name="Goncalves V."/>
        </authorList>
    </citation>
    <scope>NUCLEOTIDE SEQUENCE</scope>
    <source>
        <strain evidence="5">BACA0141</strain>
    </source>
</reference>